<dbReference type="RefSeq" id="WP_128889393.1">
    <property type="nucleotide sequence ID" value="NZ_BMCX01000001.1"/>
</dbReference>
<name>A0A410W7H2_9CORY</name>
<proteinExistence type="predicted"/>
<dbReference type="EMBL" id="CP035299">
    <property type="protein sequence ID" value="QAU51876.1"/>
    <property type="molecule type" value="Genomic_DNA"/>
</dbReference>
<dbReference type="Pfam" id="PF00496">
    <property type="entry name" value="SBP_bac_5"/>
    <property type="match status" value="1"/>
</dbReference>
<dbReference type="GO" id="GO:0042597">
    <property type="term" value="C:periplasmic space"/>
    <property type="evidence" value="ECO:0007669"/>
    <property type="project" value="UniProtKB-ARBA"/>
</dbReference>
<keyword evidence="1" id="KW-0732">Signal</keyword>
<dbReference type="CDD" id="cd08494">
    <property type="entry name" value="PBP2_NikA_DppA_OppA_like_6"/>
    <property type="match status" value="1"/>
</dbReference>
<evidence type="ECO:0000313" key="3">
    <source>
        <dbReference type="Proteomes" id="UP000288929"/>
    </source>
</evidence>
<dbReference type="SUPFAM" id="SSF53850">
    <property type="entry name" value="Periplasmic binding protein-like II"/>
    <property type="match status" value="1"/>
</dbReference>
<gene>
    <name evidence="2" type="primary">dppA2</name>
    <name evidence="2" type="ORF">CPELA_02965</name>
</gene>
<dbReference type="GO" id="GO:0015833">
    <property type="term" value="P:peptide transport"/>
    <property type="evidence" value="ECO:0007669"/>
    <property type="project" value="TreeGrafter"/>
</dbReference>
<evidence type="ECO:0000313" key="2">
    <source>
        <dbReference type="EMBL" id="QAU51876.1"/>
    </source>
</evidence>
<dbReference type="PANTHER" id="PTHR30290:SF38">
    <property type="entry name" value="D,D-DIPEPTIDE-BINDING PERIPLASMIC PROTEIN DDPA-RELATED"/>
    <property type="match status" value="1"/>
</dbReference>
<dbReference type="OrthoDB" id="9796817at2"/>
<evidence type="ECO:0000256" key="1">
    <source>
        <dbReference type="ARBA" id="ARBA00022729"/>
    </source>
</evidence>
<dbReference type="Proteomes" id="UP000288929">
    <property type="component" value="Chromosome"/>
</dbReference>
<dbReference type="PROSITE" id="PS51257">
    <property type="entry name" value="PROKAR_LIPOPROTEIN"/>
    <property type="match status" value="1"/>
</dbReference>
<dbReference type="InterPro" id="IPR039424">
    <property type="entry name" value="SBP_5"/>
</dbReference>
<dbReference type="PIRSF" id="PIRSF002741">
    <property type="entry name" value="MppA"/>
    <property type="match status" value="1"/>
</dbReference>
<dbReference type="InterPro" id="IPR030678">
    <property type="entry name" value="Peptide/Ni-bd"/>
</dbReference>
<dbReference type="AlphaFoldDB" id="A0A410W7H2"/>
<dbReference type="Gene3D" id="3.40.190.10">
    <property type="entry name" value="Periplasmic binding protein-like II"/>
    <property type="match status" value="1"/>
</dbReference>
<reference evidence="2 3" key="1">
    <citation type="submission" date="2019-01" db="EMBL/GenBank/DDBJ databases">
        <authorList>
            <person name="Ruckert C."/>
            <person name="Busche T."/>
            <person name="Kalinowski J."/>
        </authorList>
    </citation>
    <scope>NUCLEOTIDE SEQUENCE [LARGE SCALE GENOMIC DNA]</scope>
    <source>
        <strain evidence="2 3">136/3</strain>
    </source>
</reference>
<dbReference type="PANTHER" id="PTHR30290">
    <property type="entry name" value="PERIPLASMIC BINDING COMPONENT OF ABC TRANSPORTER"/>
    <property type="match status" value="1"/>
</dbReference>
<accession>A0A410W7H2</accession>
<dbReference type="GO" id="GO:0043190">
    <property type="term" value="C:ATP-binding cassette (ABC) transporter complex"/>
    <property type="evidence" value="ECO:0007669"/>
    <property type="project" value="InterPro"/>
</dbReference>
<keyword evidence="3" id="KW-1185">Reference proteome</keyword>
<organism evidence="2 3">
    <name type="scientific">Corynebacterium pelargi</name>
    <dbReference type="NCBI Taxonomy" id="1471400"/>
    <lineage>
        <taxon>Bacteria</taxon>
        <taxon>Bacillati</taxon>
        <taxon>Actinomycetota</taxon>
        <taxon>Actinomycetes</taxon>
        <taxon>Mycobacteriales</taxon>
        <taxon>Corynebacteriaceae</taxon>
        <taxon>Corynebacterium</taxon>
    </lineage>
</organism>
<protein>
    <submittedName>
        <fullName evidence="2">Periplasmic dipeptide transport protein</fullName>
    </submittedName>
</protein>
<dbReference type="Gene3D" id="3.10.105.10">
    <property type="entry name" value="Dipeptide-binding Protein, Domain 3"/>
    <property type="match status" value="1"/>
</dbReference>
<dbReference type="InterPro" id="IPR000914">
    <property type="entry name" value="SBP_5_dom"/>
</dbReference>
<dbReference type="KEGG" id="cpeg:CPELA_02965"/>
<dbReference type="GO" id="GO:1904680">
    <property type="term" value="F:peptide transmembrane transporter activity"/>
    <property type="evidence" value="ECO:0007669"/>
    <property type="project" value="TreeGrafter"/>
</dbReference>
<sequence length="505" mass="54814" precursor="true">MPQLRTAAAALALTCGIAACSAGETATQTSQYSADAPGTVVIGLSTAPASLDFTTTAGAAIPQALMGNVYEGLVRITQTGRIEAALAQRWEVSDDGQIYTFHLRKGVTFSNGEAFDANTAKFSIDRVQSDAWSNGLKSKMDVVQSTRVIDSHTLEVRLAHRSNDWLWNMGTLVGAMMHPGGVDKLESEPIGTGPYQVERWAVGESLALKARADYWGERPANERAVLRYFGDANALSNAVRTHDVNAVVGLQSPELLDAIRADESLSVEVGTTNGEVLLSMNNQRAPFDDVRVRQAVMYGIDRQAVIDTTWEGYGVDTGGVPAAPTDPWYFESKRFPYDPQRAHALMKEADAIGTSITISVPSLPYAQSASELLYSQLSDIGFDVHIESVEFPAVWLSQVYKGKDYDLSLVAHVEARDIPTMFGTAEYYLGFDDAEVQRLLNQADTAPESDYVPTMRQAIERIVDQAGADTLYNLPSIIVTKDVTGIPVNAVGDGLELAQVRKEHQ</sequence>